<comment type="caution">
    <text evidence="2">The sequence shown here is derived from an EMBL/GenBank/DDBJ whole genome shotgun (WGS) entry which is preliminary data.</text>
</comment>
<evidence type="ECO:0000313" key="3">
    <source>
        <dbReference type="Proteomes" id="UP000541352"/>
    </source>
</evidence>
<dbReference type="EMBL" id="JACIBY010000012">
    <property type="protein sequence ID" value="MBB3840774.1"/>
    <property type="molecule type" value="Genomic_DNA"/>
</dbReference>
<accession>A0A7W5ZPL6</accession>
<feature type="region of interest" description="Disordered" evidence="1">
    <location>
        <begin position="1"/>
        <end position="21"/>
    </location>
</feature>
<organism evidence="2 3">
    <name type="scientific">Runella defluvii</name>
    <dbReference type="NCBI Taxonomy" id="370973"/>
    <lineage>
        <taxon>Bacteria</taxon>
        <taxon>Pseudomonadati</taxon>
        <taxon>Bacteroidota</taxon>
        <taxon>Cytophagia</taxon>
        <taxon>Cytophagales</taxon>
        <taxon>Spirosomataceae</taxon>
        <taxon>Runella</taxon>
    </lineage>
</organism>
<dbReference type="RefSeq" id="WP_183977956.1">
    <property type="nucleotide sequence ID" value="NZ_JACIBY010000012.1"/>
</dbReference>
<name>A0A7W5ZPL6_9BACT</name>
<protein>
    <submittedName>
        <fullName evidence="2">Uncharacterized protein</fullName>
    </submittedName>
</protein>
<evidence type="ECO:0000313" key="2">
    <source>
        <dbReference type="EMBL" id="MBB3840774.1"/>
    </source>
</evidence>
<sequence length="60" mass="6759">MKKKTTTTKRKATAQNKKFGAKAKRTNELAFTQAYLDGKKGNRIKSPKAYLKAAASRVWK</sequence>
<proteinExistence type="predicted"/>
<evidence type="ECO:0000256" key="1">
    <source>
        <dbReference type="SAM" id="MobiDB-lite"/>
    </source>
</evidence>
<keyword evidence="3" id="KW-1185">Reference proteome</keyword>
<reference evidence="2 3" key="1">
    <citation type="submission" date="2020-08" db="EMBL/GenBank/DDBJ databases">
        <title>Genomic Encyclopedia of Type Strains, Phase IV (KMG-IV): sequencing the most valuable type-strain genomes for metagenomic binning, comparative biology and taxonomic classification.</title>
        <authorList>
            <person name="Goeker M."/>
        </authorList>
    </citation>
    <scope>NUCLEOTIDE SEQUENCE [LARGE SCALE GENOMIC DNA]</scope>
    <source>
        <strain evidence="2 3">DSM 17976</strain>
    </source>
</reference>
<dbReference type="Proteomes" id="UP000541352">
    <property type="component" value="Unassembled WGS sequence"/>
</dbReference>
<feature type="compositionally biased region" description="Basic residues" evidence="1">
    <location>
        <begin position="1"/>
        <end position="12"/>
    </location>
</feature>
<dbReference type="AlphaFoldDB" id="A0A7W5ZPL6"/>
<gene>
    <name evidence="2" type="ORF">FHS57_004794</name>
</gene>